<evidence type="ECO:0000313" key="4">
    <source>
        <dbReference type="EMBL" id="AOP03538.1"/>
    </source>
</evidence>
<dbReference type="InterPro" id="IPR004821">
    <property type="entry name" value="Cyt_trans-like"/>
</dbReference>
<dbReference type="NCBIfam" id="TIGR00125">
    <property type="entry name" value="cyt_tran_rel"/>
    <property type="match status" value="1"/>
</dbReference>
<keyword evidence="1 4" id="KW-0808">Transferase</keyword>
<dbReference type="InterPro" id="IPR014729">
    <property type="entry name" value="Rossmann-like_a/b/a_fold"/>
</dbReference>
<gene>
    <name evidence="4" type="primary">cpsK</name>
    <name evidence="4" type="ORF">YS108-orf10</name>
</gene>
<reference evidence="4" key="1">
    <citation type="journal article" date="2016" name="Appl. Environ. Microbiol.">
        <title>Novel capsular polysaccharide Loci and new diagnostic tools for high-throughput capsular gene typing in Streptococcus suis.</title>
        <authorList>
            <person name="Zheng H."/>
            <person name="Bai X."/>
            <person name="Xu J."/>
        </authorList>
    </citation>
    <scope>NUCLEOTIDE SEQUENCE</scope>
    <source>
        <strain evidence="4">YS108</strain>
    </source>
</reference>
<dbReference type="SUPFAM" id="SSF52374">
    <property type="entry name" value="Nucleotidylyl transferase"/>
    <property type="match status" value="1"/>
</dbReference>
<protein>
    <submittedName>
        <fullName evidence="4">Cytidyltransferase</fullName>
    </submittedName>
</protein>
<evidence type="ECO:0000256" key="1">
    <source>
        <dbReference type="ARBA" id="ARBA00022679"/>
    </source>
</evidence>
<dbReference type="Pfam" id="PF01467">
    <property type="entry name" value="CTP_transf_like"/>
    <property type="match status" value="1"/>
</dbReference>
<dbReference type="InterPro" id="IPR050385">
    <property type="entry name" value="Archaeal_FAD_synthase"/>
</dbReference>
<evidence type="ECO:0000256" key="2">
    <source>
        <dbReference type="ARBA" id="ARBA00022695"/>
    </source>
</evidence>
<name>A0A1C9IG93_STRSU</name>
<dbReference type="EMBL" id="KT163363">
    <property type="protein sequence ID" value="AOP03538.1"/>
    <property type="molecule type" value="Genomic_DNA"/>
</dbReference>
<dbReference type="PANTHER" id="PTHR43793:SF1">
    <property type="entry name" value="FAD SYNTHASE"/>
    <property type="match status" value="1"/>
</dbReference>
<feature type="domain" description="Cytidyltransferase-like" evidence="3">
    <location>
        <begin position="8"/>
        <end position="135"/>
    </location>
</feature>
<sequence length="143" mass="16422">MKKYKIGYTTGVFDMFHIGHLNVIKRAKEQCEFLIVGVTTDELCYERKNKYPIICEADRMAILAEMRCVDQVVPQEDMDKLTAVEKYHVDAVFVGSDWKGTDAWSQYEKEFAEVECTVVYLDHTDGISSTILRDRLNAGKKAL</sequence>
<dbReference type="GO" id="GO:0016779">
    <property type="term" value="F:nucleotidyltransferase activity"/>
    <property type="evidence" value="ECO:0007669"/>
    <property type="project" value="UniProtKB-KW"/>
</dbReference>
<dbReference type="AlphaFoldDB" id="A0A1C9IG93"/>
<dbReference type="PANTHER" id="PTHR43793">
    <property type="entry name" value="FAD SYNTHASE"/>
    <property type="match status" value="1"/>
</dbReference>
<keyword evidence="2" id="KW-0548">Nucleotidyltransferase</keyword>
<organism evidence="4">
    <name type="scientific">Streptococcus suis</name>
    <dbReference type="NCBI Taxonomy" id="1307"/>
    <lineage>
        <taxon>Bacteria</taxon>
        <taxon>Bacillati</taxon>
        <taxon>Bacillota</taxon>
        <taxon>Bacilli</taxon>
        <taxon>Lactobacillales</taxon>
        <taxon>Streptococcaceae</taxon>
        <taxon>Streptococcus</taxon>
    </lineage>
</organism>
<proteinExistence type="predicted"/>
<evidence type="ECO:0000259" key="3">
    <source>
        <dbReference type="Pfam" id="PF01467"/>
    </source>
</evidence>
<accession>A0A1C9IG93</accession>
<dbReference type="Gene3D" id="3.40.50.620">
    <property type="entry name" value="HUPs"/>
    <property type="match status" value="1"/>
</dbReference>